<name>A0AAU7M692_9ACTN</name>
<reference evidence="2" key="2">
    <citation type="submission" date="2024-06" db="EMBL/GenBank/DDBJ databases">
        <title>Micromonospora mangrovi CCTCC AA 2012012 genome sequences.</title>
        <authorList>
            <person name="Gao J."/>
        </authorList>
    </citation>
    <scope>NUCLEOTIDE SEQUENCE</scope>
    <source>
        <strain evidence="2">CCTCC AA 2012012</strain>
    </source>
</reference>
<reference evidence="1" key="1">
    <citation type="submission" date="2024-01" db="EMBL/GenBank/DDBJ databases">
        <title>The genome sequence of Micromonospora mangrovi CCTCC AA 2012012.</title>
        <authorList>
            <person name="Gao J."/>
        </authorList>
    </citation>
    <scope>NUCLEOTIDE SEQUENCE</scope>
    <source>
        <strain evidence="1">CCTCC AA 2012012</strain>
    </source>
</reference>
<gene>
    <name evidence="2" type="ORF">ABUL08_25835</name>
    <name evidence="1" type="ORF">VK199_25755</name>
</gene>
<protein>
    <recommendedName>
        <fullName evidence="3">HK97 gp10 family phage protein</fullName>
    </recommendedName>
</protein>
<proteinExistence type="predicted"/>
<dbReference type="AlphaFoldDB" id="A0AAU7M692"/>
<dbReference type="EMBL" id="CP157762">
    <property type="protein sequence ID" value="XBP92966.1"/>
    <property type="molecule type" value="Genomic_DNA"/>
</dbReference>
<dbReference type="EMBL" id="CP159342">
    <property type="protein sequence ID" value="XCH73663.1"/>
    <property type="molecule type" value="Genomic_DNA"/>
</dbReference>
<dbReference type="RefSeq" id="WP_350932590.1">
    <property type="nucleotide sequence ID" value="NZ_CP157762.1"/>
</dbReference>
<evidence type="ECO:0008006" key="3">
    <source>
        <dbReference type="Google" id="ProtNLM"/>
    </source>
</evidence>
<evidence type="ECO:0000313" key="1">
    <source>
        <dbReference type="EMBL" id="XBP92966.1"/>
    </source>
</evidence>
<sequence length="132" mass="14175">MKIDLDAADLNNLVAHLEQVPANAHRNIVKATEFTARGIKDTSREFASGLAHAPDYPKAITYDVDDRGVGDGVSAEIGPEKERRQGALGNILEYGTINNPPYAHLGPALDIWTPDWEQGLGKAAADALDGRT</sequence>
<organism evidence="1">
    <name type="scientific">Micromonospora sp. CCTCC AA 2012012</name>
    <dbReference type="NCBI Taxonomy" id="3111921"/>
    <lineage>
        <taxon>Bacteria</taxon>
        <taxon>Bacillati</taxon>
        <taxon>Actinomycetota</taxon>
        <taxon>Actinomycetes</taxon>
        <taxon>Micromonosporales</taxon>
        <taxon>Micromonosporaceae</taxon>
        <taxon>Micromonospora</taxon>
    </lineage>
</organism>
<accession>A0AAU7M692</accession>
<evidence type="ECO:0000313" key="2">
    <source>
        <dbReference type="EMBL" id="XCH73663.1"/>
    </source>
</evidence>